<dbReference type="EMBL" id="FNAC01000012">
    <property type="protein sequence ID" value="SDD02449.1"/>
    <property type="molecule type" value="Genomic_DNA"/>
</dbReference>
<gene>
    <name evidence="2" type="ORF">SAMN04488104_101261</name>
</gene>
<dbReference type="InterPro" id="IPR012337">
    <property type="entry name" value="RNaseH-like_sf"/>
</dbReference>
<evidence type="ECO:0000313" key="3">
    <source>
        <dbReference type="Proteomes" id="UP000199060"/>
    </source>
</evidence>
<dbReference type="Proteomes" id="UP000199060">
    <property type="component" value="Unassembled WGS sequence"/>
</dbReference>
<dbReference type="CDD" id="cd06141">
    <property type="entry name" value="WRN_exo"/>
    <property type="match status" value="1"/>
</dbReference>
<dbReference type="InterPro" id="IPR036397">
    <property type="entry name" value="RNaseH_sf"/>
</dbReference>
<dbReference type="SUPFAM" id="SSF53098">
    <property type="entry name" value="Ribonuclease H-like"/>
    <property type="match status" value="1"/>
</dbReference>
<evidence type="ECO:0000313" key="2">
    <source>
        <dbReference type="EMBL" id="SDD02449.1"/>
    </source>
</evidence>
<dbReference type="PANTHER" id="PTHR47765">
    <property type="entry name" value="3'-5' EXONUCLEASE DOMAIN-CONTAINING PROTEIN"/>
    <property type="match status" value="1"/>
</dbReference>
<evidence type="ECO:0000259" key="1">
    <source>
        <dbReference type="SMART" id="SM00474"/>
    </source>
</evidence>
<protein>
    <submittedName>
        <fullName evidence="2">3'-5' exonuclease</fullName>
    </submittedName>
</protein>
<name>A0A1G6RCU5_9BACT</name>
<organism evidence="2 3">
    <name type="scientific">Algoriphagus faecimaris</name>
    <dbReference type="NCBI Taxonomy" id="686796"/>
    <lineage>
        <taxon>Bacteria</taxon>
        <taxon>Pseudomonadati</taxon>
        <taxon>Bacteroidota</taxon>
        <taxon>Cytophagia</taxon>
        <taxon>Cytophagales</taxon>
        <taxon>Cyclobacteriaceae</taxon>
        <taxon>Algoriphagus</taxon>
    </lineage>
</organism>
<keyword evidence="2" id="KW-0378">Hydrolase</keyword>
<proteinExistence type="predicted"/>
<feature type="domain" description="3'-5' exonuclease" evidence="1">
    <location>
        <begin position="23"/>
        <end position="193"/>
    </location>
</feature>
<accession>A0A1G6RCU5</accession>
<dbReference type="InterPro" id="IPR052408">
    <property type="entry name" value="Exonuclease_MUT-7-like"/>
</dbReference>
<dbReference type="GO" id="GO:0003676">
    <property type="term" value="F:nucleic acid binding"/>
    <property type="evidence" value="ECO:0007669"/>
    <property type="project" value="InterPro"/>
</dbReference>
<keyword evidence="2" id="KW-0269">Exonuclease</keyword>
<dbReference type="RefSeq" id="WP_087938856.1">
    <property type="nucleotide sequence ID" value="NZ_FNAC01000012.1"/>
</dbReference>
<dbReference type="GO" id="GO:0008408">
    <property type="term" value="F:3'-5' exonuclease activity"/>
    <property type="evidence" value="ECO:0007669"/>
    <property type="project" value="InterPro"/>
</dbReference>
<reference evidence="3" key="1">
    <citation type="submission" date="2016-10" db="EMBL/GenBank/DDBJ databases">
        <authorList>
            <person name="Varghese N."/>
            <person name="Submissions S."/>
        </authorList>
    </citation>
    <scope>NUCLEOTIDE SEQUENCE [LARGE SCALE GENOMIC DNA]</scope>
    <source>
        <strain evidence="3">DSM 23095</strain>
    </source>
</reference>
<dbReference type="GO" id="GO:0006139">
    <property type="term" value="P:nucleobase-containing compound metabolic process"/>
    <property type="evidence" value="ECO:0007669"/>
    <property type="project" value="InterPro"/>
</dbReference>
<dbReference type="SMART" id="SM00474">
    <property type="entry name" value="35EXOc"/>
    <property type="match status" value="1"/>
</dbReference>
<dbReference type="InterPro" id="IPR002562">
    <property type="entry name" value="3'-5'_exonuclease_dom"/>
</dbReference>
<sequence>MIPLRISKEEVNELPLGQFEGEIYLIDQAEEVDEVVEFLEKQHLLGFDTETKPAFRKGVFNQVSLLQLSTADQAFLFRLNHIGFPDSIRNLLEREHIIKVGAAVHDDIKGLGKLTDSFYASSFFDLNDELKKIGFHNVGVRNLSGMVLGIRISKSEQVSNWEAEVLTEKQQRYAATDAWACLEIFKKLNKEGYFDSLFNFKNL</sequence>
<dbReference type="Gene3D" id="3.30.420.10">
    <property type="entry name" value="Ribonuclease H-like superfamily/Ribonuclease H"/>
    <property type="match status" value="1"/>
</dbReference>
<dbReference type="Pfam" id="PF01612">
    <property type="entry name" value="DNA_pol_A_exo1"/>
    <property type="match status" value="1"/>
</dbReference>
<keyword evidence="2" id="KW-0540">Nuclease</keyword>
<dbReference type="AlphaFoldDB" id="A0A1G6RCU5"/>
<dbReference type="PANTHER" id="PTHR47765:SF2">
    <property type="entry name" value="EXONUCLEASE MUT-7 HOMOLOG"/>
    <property type="match status" value="1"/>
</dbReference>
<keyword evidence="3" id="KW-1185">Reference proteome</keyword>
<dbReference type="OrthoDB" id="9793333at2"/>
<dbReference type="STRING" id="686796.SAMN04488104_101261"/>